<proteinExistence type="predicted"/>
<evidence type="ECO:0000259" key="1">
    <source>
        <dbReference type="Pfam" id="PF12937"/>
    </source>
</evidence>
<keyword evidence="3" id="KW-1185">Reference proteome</keyword>
<dbReference type="SUPFAM" id="SSF81383">
    <property type="entry name" value="F-box domain"/>
    <property type="match status" value="1"/>
</dbReference>
<dbReference type="EMBL" id="QPFP01000039">
    <property type="protein sequence ID" value="TEB27545.1"/>
    <property type="molecule type" value="Genomic_DNA"/>
</dbReference>
<reference evidence="2 3" key="1">
    <citation type="journal article" date="2019" name="Nat. Ecol. Evol.">
        <title>Megaphylogeny resolves global patterns of mushroom evolution.</title>
        <authorList>
            <person name="Varga T."/>
            <person name="Krizsan K."/>
            <person name="Foldi C."/>
            <person name="Dima B."/>
            <person name="Sanchez-Garcia M."/>
            <person name="Sanchez-Ramirez S."/>
            <person name="Szollosi G.J."/>
            <person name="Szarkandi J.G."/>
            <person name="Papp V."/>
            <person name="Albert L."/>
            <person name="Andreopoulos W."/>
            <person name="Angelini C."/>
            <person name="Antonin V."/>
            <person name="Barry K.W."/>
            <person name="Bougher N.L."/>
            <person name="Buchanan P."/>
            <person name="Buyck B."/>
            <person name="Bense V."/>
            <person name="Catcheside P."/>
            <person name="Chovatia M."/>
            <person name="Cooper J."/>
            <person name="Damon W."/>
            <person name="Desjardin D."/>
            <person name="Finy P."/>
            <person name="Geml J."/>
            <person name="Haridas S."/>
            <person name="Hughes K."/>
            <person name="Justo A."/>
            <person name="Karasinski D."/>
            <person name="Kautmanova I."/>
            <person name="Kiss B."/>
            <person name="Kocsube S."/>
            <person name="Kotiranta H."/>
            <person name="LaButti K.M."/>
            <person name="Lechner B.E."/>
            <person name="Liimatainen K."/>
            <person name="Lipzen A."/>
            <person name="Lukacs Z."/>
            <person name="Mihaltcheva S."/>
            <person name="Morgado L.N."/>
            <person name="Niskanen T."/>
            <person name="Noordeloos M.E."/>
            <person name="Ohm R.A."/>
            <person name="Ortiz-Santana B."/>
            <person name="Ovrebo C."/>
            <person name="Racz N."/>
            <person name="Riley R."/>
            <person name="Savchenko A."/>
            <person name="Shiryaev A."/>
            <person name="Soop K."/>
            <person name="Spirin V."/>
            <person name="Szebenyi C."/>
            <person name="Tomsovsky M."/>
            <person name="Tulloss R.E."/>
            <person name="Uehling J."/>
            <person name="Grigoriev I.V."/>
            <person name="Vagvolgyi C."/>
            <person name="Papp T."/>
            <person name="Martin F.M."/>
            <person name="Miettinen O."/>
            <person name="Hibbett D.S."/>
            <person name="Nagy L.G."/>
        </authorList>
    </citation>
    <scope>NUCLEOTIDE SEQUENCE [LARGE SCALE GENOMIC DNA]</scope>
    <source>
        <strain evidence="2 3">FP101781</strain>
    </source>
</reference>
<dbReference type="Gene3D" id="1.20.1280.50">
    <property type="match status" value="1"/>
</dbReference>
<evidence type="ECO:0000313" key="3">
    <source>
        <dbReference type="Proteomes" id="UP000298030"/>
    </source>
</evidence>
<sequence>MANTTRGPQETPVERVPDDILREIFVHCLPPLDGPASPSVTEGALQVSQVCSNWRAVTHEYGRLWRSLAIRRAHLEPALVDETRRWLERSHQAPVHFQLVFTSDIPTRIRQLRTCIGQVSGYNRNLLWDQTTAASLSRELKRKYEDELEEILTDAPLPPPPNLLFKMVKGSVGSSITRLVLRNIPIPNLVRLPRRTFPNLERLVLVCMDRLDCWQFDWVVCGPIKAFLDCPSFQYVALGRFFRGEQSDFILLPFHQITHLIDCGPFYDSQQHSCVIAEQVLSTSTSLRLFHMSFADTYGTIPSALAESTIVSSSVESLSVESKNRPWISAAFSRIFRFPNLQSFRFLGPIAEVSTFLENGYGSKLEHVSLLQRQETVPAAIFGMLSERAPQLRSLEVTYDALLNLFISLNSTPPTLPHLQVLFIRCEGTWPAVNNTARIQAFFDEDFKRPHGQQFRTVKIFDESARPDAPAYISGMLFHFFRRCFAEAGTEFDVTLEAVEGPDNVMHPLFQDPELQGWEGLSELCAEGRDNTFLYSHIAHNLQQ</sequence>
<name>A0A4Y7T0A3_COPMI</name>
<dbReference type="Pfam" id="PF12937">
    <property type="entry name" value="F-box-like"/>
    <property type="match status" value="1"/>
</dbReference>
<organism evidence="2 3">
    <name type="scientific">Coprinellus micaceus</name>
    <name type="common">Glistening ink-cap mushroom</name>
    <name type="synonym">Coprinus micaceus</name>
    <dbReference type="NCBI Taxonomy" id="71717"/>
    <lineage>
        <taxon>Eukaryota</taxon>
        <taxon>Fungi</taxon>
        <taxon>Dikarya</taxon>
        <taxon>Basidiomycota</taxon>
        <taxon>Agaricomycotina</taxon>
        <taxon>Agaricomycetes</taxon>
        <taxon>Agaricomycetidae</taxon>
        <taxon>Agaricales</taxon>
        <taxon>Agaricineae</taxon>
        <taxon>Psathyrellaceae</taxon>
        <taxon>Coprinellus</taxon>
    </lineage>
</organism>
<dbReference type="OrthoDB" id="2864680at2759"/>
<dbReference type="InterPro" id="IPR036047">
    <property type="entry name" value="F-box-like_dom_sf"/>
</dbReference>
<dbReference type="InterPro" id="IPR001810">
    <property type="entry name" value="F-box_dom"/>
</dbReference>
<feature type="domain" description="F-box" evidence="1">
    <location>
        <begin position="14"/>
        <end position="70"/>
    </location>
</feature>
<evidence type="ECO:0000313" key="2">
    <source>
        <dbReference type="EMBL" id="TEB27545.1"/>
    </source>
</evidence>
<protein>
    <recommendedName>
        <fullName evidence="1">F-box domain-containing protein</fullName>
    </recommendedName>
</protein>
<dbReference type="AlphaFoldDB" id="A0A4Y7T0A3"/>
<dbReference type="Proteomes" id="UP000298030">
    <property type="component" value="Unassembled WGS sequence"/>
</dbReference>
<accession>A0A4Y7T0A3</accession>
<comment type="caution">
    <text evidence="2">The sequence shown here is derived from an EMBL/GenBank/DDBJ whole genome shotgun (WGS) entry which is preliminary data.</text>
</comment>
<gene>
    <name evidence="2" type="ORF">FA13DRAFT_1776379</name>
</gene>